<protein>
    <submittedName>
        <fullName evidence="1">Uncharacterized protein</fullName>
    </submittedName>
</protein>
<dbReference type="EMBL" id="BARW01014964">
    <property type="protein sequence ID" value="GAI82095.1"/>
    <property type="molecule type" value="Genomic_DNA"/>
</dbReference>
<name>X1T3B4_9ZZZZ</name>
<comment type="caution">
    <text evidence="1">The sequence shown here is derived from an EMBL/GenBank/DDBJ whole genome shotgun (WGS) entry which is preliminary data.</text>
</comment>
<accession>X1T3B4</accession>
<reference evidence="1" key="1">
    <citation type="journal article" date="2014" name="Front. Microbiol.">
        <title>High frequency of phylogenetically diverse reductive dehalogenase-homologous genes in deep subseafloor sedimentary metagenomes.</title>
        <authorList>
            <person name="Kawai M."/>
            <person name="Futagami T."/>
            <person name="Toyoda A."/>
            <person name="Takaki Y."/>
            <person name="Nishi S."/>
            <person name="Hori S."/>
            <person name="Arai W."/>
            <person name="Tsubouchi T."/>
            <person name="Morono Y."/>
            <person name="Uchiyama I."/>
            <person name="Ito T."/>
            <person name="Fujiyama A."/>
            <person name="Inagaki F."/>
            <person name="Takami H."/>
        </authorList>
    </citation>
    <scope>NUCLEOTIDE SEQUENCE</scope>
    <source>
        <strain evidence="1">Expedition CK06-06</strain>
    </source>
</reference>
<gene>
    <name evidence="1" type="ORF">S12H4_26387</name>
</gene>
<evidence type="ECO:0000313" key="1">
    <source>
        <dbReference type="EMBL" id="GAI82095.1"/>
    </source>
</evidence>
<dbReference type="AlphaFoldDB" id="X1T3B4"/>
<sequence>MAQGLLQGQGAPVMVVGEVTQDSLDLVLEVKLGENAAPANK</sequence>
<proteinExistence type="predicted"/>
<organism evidence="1">
    <name type="scientific">marine sediment metagenome</name>
    <dbReference type="NCBI Taxonomy" id="412755"/>
    <lineage>
        <taxon>unclassified sequences</taxon>
        <taxon>metagenomes</taxon>
        <taxon>ecological metagenomes</taxon>
    </lineage>
</organism>